<dbReference type="Proteomes" id="UP000037069">
    <property type="component" value="Unassembled WGS sequence"/>
</dbReference>
<keyword evidence="2" id="KW-0732">Signal</keyword>
<accession>A0A0L0CQ37</accession>
<name>A0A0L0CQ37_LUCCU</name>
<feature type="chain" id="PRO_5005536750" evidence="2">
    <location>
        <begin position="24"/>
        <end position="71"/>
    </location>
</feature>
<evidence type="ECO:0000256" key="2">
    <source>
        <dbReference type="SAM" id="SignalP"/>
    </source>
</evidence>
<dbReference type="AlphaFoldDB" id="A0A0L0CQ37"/>
<feature type="region of interest" description="Disordered" evidence="1">
    <location>
        <begin position="37"/>
        <end position="71"/>
    </location>
</feature>
<evidence type="ECO:0000313" key="3">
    <source>
        <dbReference type="EMBL" id="KNC34468.1"/>
    </source>
</evidence>
<comment type="caution">
    <text evidence="3">The sequence shown here is derived from an EMBL/GenBank/DDBJ whole genome shotgun (WGS) entry which is preliminary data.</text>
</comment>
<gene>
    <name evidence="3" type="ORF">FF38_02747</name>
</gene>
<feature type="signal peptide" evidence="2">
    <location>
        <begin position="1"/>
        <end position="23"/>
    </location>
</feature>
<dbReference type="EMBL" id="JRES01000062">
    <property type="protein sequence ID" value="KNC34468.1"/>
    <property type="molecule type" value="Genomic_DNA"/>
</dbReference>
<organism evidence="3 4">
    <name type="scientific">Lucilia cuprina</name>
    <name type="common">Green bottle fly</name>
    <name type="synonym">Australian sheep blowfly</name>
    <dbReference type="NCBI Taxonomy" id="7375"/>
    <lineage>
        <taxon>Eukaryota</taxon>
        <taxon>Metazoa</taxon>
        <taxon>Ecdysozoa</taxon>
        <taxon>Arthropoda</taxon>
        <taxon>Hexapoda</taxon>
        <taxon>Insecta</taxon>
        <taxon>Pterygota</taxon>
        <taxon>Neoptera</taxon>
        <taxon>Endopterygota</taxon>
        <taxon>Diptera</taxon>
        <taxon>Brachycera</taxon>
        <taxon>Muscomorpha</taxon>
        <taxon>Oestroidea</taxon>
        <taxon>Calliphoridae</taxon>
        <taxon>Luciliinae</taxon>
        <taxon>Lucilia</taxon>
    </lineage>
</organism>
<sequence length="71" mass="7393">MKFLHFVISLCLMCMFMSALTKAAPMPTVPAAYPTPPVGNGNAYTGPSTRSTTVSSNNGPPVSTEVPLYGA</sequence>
<proteinExistence type="predicted"/>
<feature type="compositionally biased region" description="Polar residues" evidence="1">
    <location>
        <begin position="42"/>
        <end position="61"/>
    </location>
</feature>
<evidence type="ECO:0000313" key="4">
    <source>
        <dbReference type="Proteomes" id="UP000037069"/>
    </source>
</evidence>
<keyword evidence="4" id="KW-1185">Reference proteome</keyword>
<protein>
    <submittedName>
        <fullName evidence="3">Uncharacterized protein</fullName>
    </submittedName>
</protein>
<evidence type="ECO:0000256" key="1">
    <source>
        <dbReference type="SAM" id="MobiDB-lite"/>
    </source>
</evidence>
<reference evidence="3 4" key="1">
    <citation type="journal article" date="2015" name="Nat. Commun.">
        <title>Lucilia cuprina genome unlocks parasitic fly biology to underpin future interventions.</title>
        <authorList>
            <person name="Anstead C.A."/>
            <person name="Korhonen P.K."/>
            <person name="Young N.D."/>
            <person name="Hall R.S."/>
            <person name="Jex A.R."/>
            <person name="Murali S.C."/>
            <person name="Hughes D.S."/>
            <person name="Lee S.F."/>
            <person name="Perry T."/>
            <person name="Stroehlein A.J."/>
            <person name="Ansell B.R."/>
            <person name="Breugelmans B."/>
            <person name="Hofmann A."/>
            <person name="Qu J."/>
            <person name="Dugan S."/>
            <person name="Lee S.L."/>
            <person name="Chao H."/>
            <person name="Dinh H."/>
            <person name="Han Y."/>
            <person name="Doddapaneni H.V."/>
            <person name="Worley K.C."/>
            <person name="Muzny D.M."/>
            <person name="Ioannidis P."/>
            <person name="Waterhouse R.M."/>
            <person name="Zdobnov E.M."/>
            <person name="James P.J."/>
            <person name="Bagnall N.H."/>
            <person name="Kotze A.C."/>
            <person name="Gibbs R.A."/>
            <person name="Richards S."/>
            <person name="Batterham P."/>
            <person name="Gasser R.B."/>
        </authorList>
    </citation>
    <scope>NUCLEOTIDE SEQUENCE [LARGE SCALE GENOMIC DNA]</scope>
    <source>
        <strain evidence="3 4">LS</strain>
        <tissue evidence="3">Full body</tissue>
    </source>
</reference>